<dbReference type="Pfam" id="PF00589">
    <property type="entry name" value="Phage_integrase"/>
    <property type="match status" value="1"/>
</dbReference>
<dbReference type="PROSITE" id="PS51900">
    <property type="entry name" value="CB"/>
    <property type="match status" value="1"/>
</dbReference>
<evidence type="ECO:0000256" key="3">
    <source>
        <dbReference type="ARBA" id="ARBA00023125"/>
    </source>
</evidence>
<keyword evidence="4" id="KW-0233">DNA recombination</keyword>
<dbReference type="GO" id="GO:0015074">
    <property type="term" value="P:DNA integration"/>
    <property type="evidence" value="ECO:0007669"/>
    <property type="project" value="UniProtKB-KW"/>
</dbReference>
<protein>
    <submittedName>
        <fullName evidence="8">Site-specific integrase</fullName>
    </submittedName>
</protein>
<dbReference type="EMBL" id="NVYO01000001">
    <property type="protein sequence ID" value="PBQ23883.1"/>
    <property type="molecule type" value="Genomic_DNA"/>
</dbReference>
<evidence type="ECO:0000256" key="5">
    <source>
        <dbReference type="PROSITE-ProRule" id="PRU01248"/>
    </source>
</evidence>
<evidence type="ECO:0000259" key="6">
    <source>
        <dbReference type="PROSITE" id="PS51898"/>
    </source>
</evidence>
<evidence type="ECO:0000313" key="9">
    <source>
        <dbReference type="Proteomes" id="UP000217918"/>
    </source>
</evidence>
<dbReference type="SUPFAM" id="SSF56349">
    <property type="entry name" value="DNA breaking-rejoining enzymes"/>
    <property type="match status" value="1"/>
</dbReference>
<organism evidence="8 9">
    <name type="scientific">Levilactobacillus brevis</name>
    <name type="common">Lactobacillus brevis</name>
    <dbReference type="NCBI Taxonomy" id="1580"/>
    <lineage>
        <taxon>Bacteria</taxon>
        <taxon>Bacillati</taxon>
        <taxon>Bacillota</taxon>
        <taxon>Bacilli</taxon>
        <taxon>Lactobacillales</taxon>
        <taxon>Lactobacillaceae</taxon>
        <taxon>Levilactobacillus</taxon>
    </lineage>
</organism>
<dbReference type="CDD" id="cd01189">
    <property type="entry name" value="INT_ICEBs1_C_like"/>
    <property type="match status" value="1"/>
</dbReference>
<dbReference type="AlphaFoldDB" id="A0A2A3TUH0"/>
<evidence type="ECO:0000313" key="8">
    <source>
        <dbReference type="EMBL" id="PBQ23883.1"/>
    </source>
</evidence>
<comment type="similarity">
    <text evidence="1">Belongs to the 'phage' integrase family.</text>
</comment>
<dbReference type="InterPro" id="IPR010998">
    <property type="entry name" value="Integrase_recombinase_N"/>
</dbReference>
<dbReference type="Pfam" id="PF14659">
    <property type="entry name" value="Phage_int_SAM_3"/>
    <property type="match status" value="1"/>
</dbReference>
<dbReference type="Gene3D" id="1.10.150.130">
    <property type="match status" value="1"/>
</dbReference>
<evidence type="ECO:0000256" key="1">
    <source>
        <dbReference type="ARBA" id="ARBA00008857"/>
    </source>
</evidence>
<sequence>MSEGSLRKRGDKWYYSFEAGSIDGSRKRIEHPGGRTKAEASAALRAAMQEYENGGVKIRRNNYTIHDYFDYWFDSYVMKELRPNTQSNYRNVIDKYIDPAIGRYKLKSISPAKLQKMMDDLGKTGLSKHSVEIILTVLRKGLKMAVFPYQLIKENPGNYIGMPRFPESHGKTRSDLRIITLEQYRQILAITPFSNPFNVPLQLAFGTGMRRGEVSGLEWSAVDLENGTIDIHQAMLQKTKKKRKADAEYKTKVKYSDPTIKPDHERSSNAPWDLGPLKTSASYRKISIGPSVIELLKKKRADQEVQRARYGKYYYDSDFVCTKENGKPVTPNSIKYHADKIQKELGFPFDFHSLRHTHATMLLQNGDNIKSIQKRLGHARISTTLDTYAHVTDEMNKKSVDIFEDVMADVRQKSSDEKQS</sequence>
<evidence type="ECO:0000256" key="4">
    <source>
        <dbReference type="ARBA" id="ARBA00023172"/>
    </source>
</evidence>
<dbReference type="PANTHER" id="PTHR30349">
    <property type="entry name" value="PHAGE INTEGRASE-RELATED"/>
    <property type="match status" value="1"/>
</dbReference>
<dbReference type="GO" id="GO:0003677">
    <property type="term" value="F:DNA binding"/>
    <property type="evidence" value="ECO:0007669"/>
    <property type="project" value="UniProtKB-UniRule"/>
</dbReference>
<dbReference type="PROSITE" id="PS51898">
    <property type="entry name" value="TYR_RECOMBINASE"/>
    <property type="match status" value="1"/>
</dbReference>
<dbReference type="Gene3D" id="1.10.443.10">
    <property type="entry name" value="Intergrase catalytic core"/>
    <property type="match status" value="1"/>
</dbReference>
<dbReference type="PANTHER" id="PTHR30349:SF64">
    <property type="entry name" value="PROPHAGE INTEGRASE INTD-RELATED"/>
    <property type="match status" value="1"/>
</dbReference>
<feature type="domain" description="Core-binding (CB)" evidence="7">
    <location>
        <begin position="63"/>
        <end position="146"/>
    </location>
</feature>
<dbReference type="InterPro" id="IPR050090">
    <property type="entry name" value="Tyrosine_recombinase_XerCD"/>
</dbReference>
<dbReference type="InterPro" id="IPR044068">
    <property type="entry name" value="CB"/>
</dbReference>
<dbReference type="InterPro" id="IPR002104">
    <property type="entry name" value="Integrase_catalytic"/>
</dbReference>
<comment type="caution">
    <text evidence="8">The sequence shown here is derived from an EMBL/GenBank/DDBJ whole genome shotgun (WGS) entry which is preliminary data.</text>
</comment>
<gene>
    <name evidence="8" type="ORF">CNR29_07575</name>
</gene>
<dbReference type="Proteomes" id="UP000217918">
    <property type="component" value="Unassembled WGS sequence"/>
</dbReference>
<keyword evidence="3 5" id="KW-0238">DNA-binding</keyword>
<name>A0A2A3TUH0_LEVBR</name>
<dbReference type="InterPro" id="IPR011010">
    <property type="entry name" value="DNA_brk_join_enz"/>
</dbReference>
<accession>A0A2A3TUH0</accession>
<dbReference type="InterPro" id="IPR004107">
    <property type="entry name" value="Integrase_SAM-like_N"/>
</dbReference>
<proteinExistence type="inferred from homology"/>
<evidence type="ECO:0000256" key="2">
    <source>
        <dbReference type="ARBA" id="ARBA00022908"/>
    </source>
</evidence>
<feature type="domain" description="Tyr recombinase" evidence="6">
    <location>
        <begin position="174"/>
        <end position="401"/>
    </location>
</feature>
<reference evidence="8 9" key="1">
    <citation type="submission" date="2017-09" db="EMBL/GenBank/DDBJ databases">
        <title>Genome sequence of Lactobacillus brevis D7.</title>
        <authorList>
            <person name="Kwon M.-S."/>
            <person name="Lim S.K."/>
            <person name="Choi H.-J."/>
        </authorList>
    </citation>
    <scope>NUCLEOTIDE SEQUENCE [LARGE SCALE GENOMIC DNA]</scope>
    <source>
        <strain evidence="8 9">D7</strain>
    </source>
</reference>
<keyword evidence="2" id="KW-0229">DNA integration</keyword>
<dbReference type="InterPro" id="IPR013762">
    <property type="entry name" value="Integrase-like_cat_sf"/>
</dbReference>
<dbReference type="RefSeq" id="WP_096110102.1">
    <property type="nucleotide sequence ID" value="NZ_NVYO01000001.1"/>
</dbReference>
<dbReference type="GO" id="GO:0006310">
    <property type="term" value="P:DNA recombination"/>
    <property type="evidence" value="ECO:0007669"/>
    <property type="project" value="UniProtKB-KW"/>
</dbReference>
<evidence type="ECO:0000259" key="7">
    <source>
        <dbReference type="PROSITE" id="PS51900"/>
    </source>
</evidence>